<dbReference type="AlphaFoldDB" id="A0A397V3Z2"/>
<keyword evidence="2" id="KW-1185">Reference proteome</keyword>
<gene>
    <name evidence="1" type="ORF">C2G38_2191874</name>
</gene>
<evidence type="ECO:0000313" key="1">
    <source>
        <dbReference type="EMBL" id="RIB15649.1"/>
    </source>
</evidence>
<organism evidence="1 2">
    <name type="scientific">Gigaspora rosea</name>
    <dbReference type="NCBI Taxonomy" id="44941"/>
    <lineage>
        <taxon>Eukaryota</taxon>
        <taxon>Fungi</taxon>
        <taxon>Fungi incertae sedis</taxon>
        <taxon>Mucoromycota</taxon>
        <taxon>Glomeromycotina</taxon>
        <taxon>Glomeromycetes</taxon>
        <taxon>Diversisporales</taxon>
        <taxon>Gigasporaceae</taxon>
        <taxon>Gigaspora</taxon>
    </lineage>
</organism>
<protein>
    <submittedName>
        <fullName evidence="1">Uncharacterized protein</fullName>
    </submittedName>
</protein>
<dbReference type="EMBL" id="QKWP01000729">
    <property type="protein sequence ID" value="RIB15649.1"/>
    <property type="molecule type" value="Genomic_DNA"/>
</dbReference>
<reference evidence="1 2" key="1">
    <citation type="submission" date="2018-06" db="EMBL/GenBank/DDBJ databases">
        <title>Comparative genomics reveals the genomic features of Rhizophagus irregularis, R. cerebriforme, R. diaphanum and Gigaspora rosea, and their symbiotic lifestyle signature.</title>
        <authorList>
            <person name="Morin E."/>
            <person name="San Clemente H."/>
            <person name="Chen E.C.H."/>
            <person name="De La Providencia I."/>
            <person name="Hainaut M."/>
            <person name="Kuo A."/>
            <person name="Kohler A."/>
            <person name="Murat C."/>
            <person name="Tang N."/>
            <person name="Roy S."/>
            <person name="Loubradou J."/>
            <person name="Henrissat B."/>
            <person name="Grigoriev I.V."/>
            <person name="Corradi N."/>
            <person name="Roux C."/>
            <person name="Martin F.M."/>
        </authorList>
    </citation>
    <scope>NUCLEOTIDE SEQUENCE [LARGE SCALE GENOMIC DNA]</scope>
    <source>
        <strain evidence="1 2">DAOM 194757</strain>
    </source>
</reference>
<accession>A0A397V3Z2</accession>
<evidence type="ECO:0000313" key="2">
    <source>
        <dbReference type="Proteomes" id="UP000266673"/>
    </source>
</evidence>
<sequence length="136" mass="15033">MENIHTIDSLNAKLLTEITKLRKENDKIPELEKKFAEICDSGTGFLCCGWSWLSIDSSVSTVDLSNSIVDQQNNADTKSIEGVAKVSDKEIDDFVPEEPITKGVTCQFTSTLQKITKIIGRKGDGFFLGFGKQENV</sequence>
<name>A0A397V3Z2_9GLOM</name>
<dbReference type="Proteomes" id="UP000266673">
    <property type="component" value="Unassembled WGS sequence"/>
</dbReference>
<dbReference type="OrthoDB" id="2411763at2759"/>
<proteinExistence type="predicted"/>
<comment type="caution">
    <text evidence="1">The sequence shown here is derived from an EMBL/GenBank/DDBJ whole genome shotgun (WGS) entry which is preliminary data.</text>
</comment>